<reference evidence="8 9" key="1">
    <citation type="submission" date="2023-01" db="EMBL/GenBank/DDBJ databases">
        <title>Analysis of 21 Apiospora genomes using comparative genomics revels a genus with tremendous synthesis potential of carbohydrate active enzymes and secondary metabolites.</title>
        <authorList>
            <person name="Sorensen T."/>
        </authorList>
    </citation>
    <scope>NUCLEOTIDE SEQUENCE [LARGE SCALE GENOMIC DNA]</scope>
    <source>
        <strain evidence="8 9">CBS 20057</strain>
    </source>
</reference>
<feature type="region of interest" description="Disordered" evidence="6">
    <location>
        <begin position="1"/>
        <end position="56"/>
    </location>
</feature>
<feature type="transmembrane region" description="Helical" evidence="7">
    <location>
        <begin position="106"/>
        <end position="126"/>
    </location>
</feature>
<keyword evidence="2" id="KW-0813">Transport</keyword>
<accession>A0ABR1SH63</accession>
<evidence type="ECO:0000313" key="9">
    <source>
        <dbReference type="Proteomes" id="UP001396898"/>
    </source>
</evidence>
<evidence type="ECO:0000256" key="2">
    <source>
        <dbReference type="ARBA" id="ARBA00022448"/>
    </source>
</evidence>
<dbReference type="PANTHER" id="PTHR43791:SF46">
    <property type="entry name" value="MAJOR FACILITATOR SUPERFAMILY (MFS) PROFILE DOMAIN-CONTAINING PROTEIN-RELATED"/>
    <property type="match status" value="1"/>
</dbReference>
<dbReference type="PANTHER" id="PTHR43791">
    <property type="entry name" value="PERMEASE-RELATED"/>
    <property type="match status" value="1"/>
</dbReference>
<dbReference type="InterPro" id="IPR036259">
    <property type="entry name" value="MFS_trans_sf"/>
</dbReference>
<protein>
    <submittedName>
        <fullName evidence="8">Major facilitator superfamily domain-containing protein</fullName>
    </submittedName>
</protein>
<keyword evidence="9" id="KW-1185">Reference proteome</keyword>
<sequence>MPPVSSGRPCFKKIRSSVINHEKPASNGNSRNGSSPADLAHLPASPATAPLPSSSVPSGDQAKLLHKINFHVLPILFVVYVVALAPRQGEHVQRPNSGPAGRTWSHGAAANNSLTIFFVPYILFEIPSNIQMKRFSPHVWLSGGIFIFAAITIAQLHPES</sequence>
<keyword evidence="5 7" id="KW-0472">Membrane</keyword>
<feature type="compositionally biased region" description="Low complexity" evidence="6">
    <location>
        <begin position="39"/>
        <end position="56"/>
    </location>
</feature>
<name>A0ABR1SH63_9PEZI</name>
<evidence type="ECO:0000256" key="6">
    <source>
        <dbReference type="SAM" id="MobiDB-lite"/>
    </source>
</evidence>
<feature type="compositionally biased region" description="Polar residues" evidence="6">
    <location>
        <begin position="26"/>
        <end position="35"/>
    </location>
</feature>
<dbReference type="Gene3D" id="1.20.1250.20">
    <property type="entry name" value="MFS general substrate transporter like domains"/>
    <property type="match status" value="1"/>
</dbReference>
<dbReference type="SUPFAM" id="SSF103473">
    <property type="entry name" value="MFS general substrate transporter"/>
    <property type="match status" value="1"/>
</dbReference>
<evidence type="ECO:0000256" key="3">
    <source>
        <dbReference type="ARBA" id="ARBA00022692"/>
    </source>
</evidence>
<keyword evidence="3 7" id="KW-0812">Transmembrane</keyword>
<feature type="transmembrane region" description="Helical" evidence="7">
    <location>
        <begin position="68"/>
        <end position="86"/>
    </location>
</feature>
<gene>
    <name evidence="8" type="ORF">PG991_003044</name>
</gene>
<evidence type="ECO:0000256" key="4">
    <source>
        <dbReference type="ARBA" id="ARBA00022989"/>
    </source>
</evidence>
<proteinExistence type="predicted"/>
<evidence type="ECO:0000256" key="7">
    <source>
        <dbReference type="SAM" id="Phobius"/>
    </source>
</evidence>
<evidence type="ECO:0000256" key="5">
    <source>
        <dbReference type="ARBA" id="ARBA00023136"/>
    </source>
</evidence>
<organism evidence="8 9">
    <name type="scientific">Apiospora marii</name>
    <dbReference type="NCBI Taxonomy" id="335849"/>
    <lineage>
        <taxon>Eukaryota</taxon>
        <taxon>Fungi</taxon>
        <taxon>Dikarya</taxon>
        <taxon>Ascomycota</taxon>
        <taxon>Pezizomycotina</taxon>
        <taxon>Sordariomycetes</taxon>
        <taxon>Xylariomycetidae</taxon>
        <taxon>Amphisphaeriales</taxon>
        <taxon>Apiosporaceae</taxon>
        <taxon>Apiospora</taxon>
    </lineage>
</organism>
<dbReference type="EMBL" id="JAQQWI010000006">
    <property type="protein sequence ID" value="KAK8033646.1"/>
    <property type="molecule type" value="Genomic_DNA"/>
</dbReference>
<comment type="caution">
    <text evidence="8">The sequence shown here is derived from an EMBL/GenBank/DDBJ whole genome shotgun (WGS) entry which is preliminary data.</text>
</comment>
<dbReference type="Proteomes" id="UP001396898">
    <property type="component" value="Unassembled WGS sequence"/>
</dbReference>
<comment type="subcellular location">
    <subcellularLocation>
        <location evidence="1">Membrane</location>
        <topology evidence="1">Multi-pass membrane protein</topology>
    </subcellularLocation>
</comment>
<feature type="transmembrane region" description="Helical" evidence="7">
    <location>
        <begin position="138"/>
        <end position="157"/>
    </location>
</feature>
<evidence type="ECO:0000313" key="8">
    <source>
        <dbReference type="EMBL" id="KAK8033646.1"/>
    </source>
</evidence>
<keyword evidence="4 7" id="KW-1133">Transmembrane helix</keyword>
<evidence type="ECO:0000256" key="1">
    <source>
        <dbReference type="ARBA" id="ARBA00004141"/>
    </source>
</evidence>